<organism evidence="1 2">
    <name type="scientific">Nocardia terrae</name>
    <dbReference type="NCBI Taxonomy" id="2675851"/>
    <lineage>
        <taxon>Bacteria</taxon>
        <taxon>Bacillati</taxon>
        <taxon>Actinomycetota</taxon>
        <taxon>Actinomycetes</taxon>
        <taxon>Mycobacteriales</taxon>
        <taxon>Nocardiaceae</taxon>
        <taxon>Nocardia</taxon>
    </lineage>
</organism>
<protein>
    <submittedName>
        <fullName evidence="1">Uncharacterized protein</fullName>
    </submittedName>
</protein>
<sequence>MSIRKPLQRARHLHRKLVQAHRDQFAETAVLHHRRVVQDAWRGAR</sequence>
<proteinExistence type="predicted"/>
<dbReference type="EMBL" id="WRPP01000002">
    <property type="protein sequence ID" value="MVU78140.1"/>
    <property type="molecule type" value="Genomic_DNA"/>
</dbReference>
<accession>A0A7K1UUW4</accession>
<dbReference type="AlphaFoldDB" id="A0A7K1UUW4"/>
<dbReference type="Proteomes" id="UP000466794">
    <property type="component" value="Unassembled WGS sequence"/>
</dbReference>
<reference evidence="1 2" key="1">
    <citation type="submission" date="2019-12" db="EMBL/GenBank/DDBJ databases">
        <title>Nocardia sp. nov. ET3-3 isolated from soil.</title>
        <authorList>
            <person name="Kanchanasin P."/>
            <person name="Tanasupawat S."/>
            <person name="Yuki M."/>
            <person name="Kudo T."/>
        </authorList>
    </citation>
    <scope>NUCLEOTIDE SEQUENCE [LARGE SCALE GENOMIC DNA]</scope>
    <source>
        <strain evidence="1 2">ET3-3</strain>
    </source>
</reference>
<evidence type="ECO:0000313" key="1">
    <source>
        <dbReference type="EMBL" id="MVU78140.1"/>
    </source>
</evidence>
<evidence type="ECO:0000313" key="2">
    <source>
        <dbReference type="Proteomes" id="UP000466794"/>
    </source>
</evidence>
<keyword evidence="2" id="KW-1185">Reference proteome</keyword>
<comment type="caution">
    <text evidence="1">The sequence shown here is derived from an EMBL/GenBank/DDBJ whole genome shotgun (WGS) entry which is preliminary data.</text>
</comment>
<dbReference type="RefSeq" id="WP_157387693.1">
    <property type="nucleotide sequence ID" value="NZ_WRPP01000002.1"/>
</dbReference>
<gene>
    <name evidence="1" type="ORF">GPX89_12905</name>
</gene>
<name>A0A7K1UUW4_9NOCA</name>